<feature type="region of interest" description="Disordered" evidence="1">
    <location>
        <begin position="160"/>
        <end position="183"/>
    </location>
</feature>
<dbReference type="Proteomes" id="UP000734854">
    <property type="component" value="Unassembled WGS sequence"/>
</dbReference>
<organism evidence="3 4">
    <name type="scientific">Zingiber officinale</name>
    <name type="common">Ginger</name>
    <name type="synonym">Amomum zingiber</name>
    <dbReference type="NCBI Taxonomy" id="94328"/>
    <lineage>
        <taxon>Eukaryota</taxon>
        <taxon>Viridiplantae</taxon>
        <taxon>Streptophyta</taxon>
        <taxon>Embryophyta</taxon>
        <taxon>Tracheophyta</taxon>
        <taxon>Spermatophyta</taxon>
        <taxon>Magnoliopsida</taxon>
        <taxon>Liliopsida</taxon>
        <taxon>Zingiberales</taxon>
        <taxon>Zingiberaceae</taxon>
        <taxon>Zingiber</taxon>
    </lineage>
</organism>
<reference evidence="3 4" key="1">
    <citation type="submission" date="2020-08" db="EMBL/GenBank/DDBJ databases">
        <title>Plant Genome Project.</title>
        <authorList>
            <person name="Zhang R.-G."/>
        </authorList>
    </citation>
    <scope>NUCLEOTIDE SEQUENCE [LARGE SCALE GENOMIC DNA]</scope>
    <source>
        <tissue evidence="3">Rhizome</tissue>
    </source>
</reference>
<gene>
    <name evidence="3" type="ORF">ZIOFF_037213</name>
</gene>
<evidence type="ECO:0000313" key="4">
    <source>
        <dbReference type="Proteomes" id="UP000734854"/>
    </source>
</evidence>
<keyword evidence="2" id="KW-0812">Transmembrane</keyword>
<accession>A0A8J5L908</accession>
<name>A0A8J5L908_ZINOF</name>
<proteinExistence type="predicted"/>
<keyword evidence="2" id="KW-0472">Membrane</keyword>
<dbReference type="AlphaFoldDB" id="A0A8J5L908"/>
<feature type="region of interest" description="Disordered" evidence="1">
    <location>
        <begin position="107"/>
        <end position="141"/>
    </location>
</feature>
<protein>
    <submittedName>
        <fullName evidence="3">Uncharacterized protein</fullName>
    </submittedName>
</protein>
<evidence type="ECO:0000256" key="1">
    <source>
        <dbReference type="SAM" id="MobiDB-lite"/>
    </source>
</evidence>
<sequence length="183" mass="19789">MDEILNDAVLAATPLWIPRPDFQVFSLFATPSPRFIHDATLPLLAAVLTVTFPSSPWLFLMVLPFSLRPKPMTTRLLLYKWFPVSSTPTDGSHPTVGTPTEEVPICTAPHTAPNSLLPRASPRDAPPSSLLASPRTAAGLSSLPSHNRVFFLPSRELPEAAGLSSSRGQHSGDPFPSHEHRGA</sequence>
<feature type="transmembrane region" description="Helical" evidence="2">
    <location>
        <begin position="43"/>
        <end position="67"/>
    </location>
</feature>
<feature type="compositionally biased region" description="Low complexity" evidence="1">
    <location>
        <begin position="126"/>
        <end position="138"/>
    </location>
</feature>
<evidence type="ECO:0000256" key="2">
    <source>
        <dbReference type="SAM" id="Phobius"/>
    </source>
</evidence>
<comment type="caution">
    <text evidence="3">The sequence shown here is derived from an EMBL/GenBank/DDBJ whole genome shotgun (WGS) entry which is preliminary data.</text>
</comment>
<evidence type="ECO:0000313" key="3">
    <source>
        <dbReference type="EMBL" id="KAG6504865.1"/>
    </source>
</evidence>
<dbReference type="EMBL" id="JACMSC010000010">
    <property type="protein sequence ID" value="KAG6504865.1"/>
    <property type="molecule type" value="Genomic_DNA"/>
</dbReference>
<keyword evidence="2" id="KW-1133">Transmembrane helix</keyword>
<keyword evidence="4" id="KW-1185">Reference proteome</keyword>